<dbReference type="SUPFAM" id="SSF52058">
    <property type="entry name" value="L domain-like"/>
    <property type="match status" value="1"/>
</dbReference>
<evidence type="ECO:0000256" key="6">
    <source>
        <dbReference type="ARBA" id="ARBA00023136"/>
    </source>
</evidence>
<evidence type="ECO:0000313" key="10">
    <source>
        <dbReference type="Proteomes" id="UP000825935"/>
    </source>
</evidence>
<evidence type="ECO:0000256" key="7">
    <source>
        <dbReference type="SAM" id="MobiDB-lite"/>
    </source>
</evidence>
<organism evidence="9 10">
    <name type="scientific">Ceratopteris richardii</name>
    <name type="common">Triangle waterfern</name>
    <dbReference type="NCBI Taxonomy" id="49495"/>
    <lineage>
        <taxon>Eukaryota</taxon>
        <taxon>Viridiplantae</taxon>
        <taxon>Streptophyta</taxon>
        <taxon>Embryophyta</taxon>
        <taxon>Tracheophyta</taxon>
        <taxon>Polypodiopsida</taxon>
        <taxon>Polypodiidae</taxon>
        <taxon>Polypodiales</taxon>
        <taxon>Pteridineae</taxon>
        <taxon>Pteridaceae</taxon>
        <taxon>Parkerioideae</taxon>
        <taxon>Ceratopteris</taxon>
    </lineage>
</organism>
<evidence type="ECO:0000256" key="2">
    <source>
        <dbReference type="ARBA" id="ARBA00022614"/>
    </source>
</evidence>
<dbReference type="Proteomes" id="UP000825935">
    <property type="component" value="Chromosome 36"/>
</dbReference>
<proteinExistence type="predicted"/>
<dbReference type="GO" id="GO:0005524">
    <property type="term" value="F:ATP binding"/>
    <property type="evidence" value="ECO:0007669"/>
    <property type="project" value="InterPro"/>
</dbReference>
<dbReference type="SUPFAM" id="SSF56112">
    <property type="entry name" value="Protein kinase-like (PK-like)"/>
    <property type="match status" value="1"/>
</dbReference>
<dbReference type="PROSITE" id="PS00108">
    <property type="entry name" value="PROTEIN_KINASE_ST"/>
    <property type="match status" value="1"/>
</dbReference>
<feature type="compositionally biased region" description="Basic and acidic residues" evidence="7">
    <location>
        <begin position="1245"/>
        <end position="1269"/>
    </location>
</feature>
<keyword evidence="3" id="KW-0812">Transmembrane</keyword>
<dbReference type="GO" id="GO:0016020">
    <property type="term" value="C:membrane"/>
    <property type="evidence" value="ECO:0007669"/>
    <property type="project" value="UniProtKB-SubCell"/>
</dbReference>
<comment type="subcellular location">
    <subcellularLocation>
        <location evidence="1">Membrane</location>
    </subcellularLocation>
</comment>
<accession>A0A8T2QCU5</accession>
<dbReference type="InterPro" id="IPR008271">
    <property type="entry name" value="Ser/Thr_kinase_AS"/>
</dbReference>
<evidence type="ECO:0000256" key="5">
    <source>
        <dbReference type="ARBA" id="ARBA00022989"/>
    </source>
</evidence>
<dbReference type="InterPro" id="IPR038765">
    <property type="entry name" value="Papain-like_cys_pep_sf"/>
</dbReference>
<dbReference type="PROSITE" id="PS51450">
    <property type="entry name" value="LRR"/>
    <property type="match status" value="1"/>
</dbReference>
<dbReference type="Gene3D" id="1.10.510.10">
    <property type="entry name" value="Transferase(Phosphotransferase) domain 1"/>
    <property type="match status" value="1"/>
</dbReference>
<dbReference type="InterPro" id="IPR032675">
    <property type="entry name" value="LRR_dom_sf"/>
</dbReference>
<dbReference type="InterPro" id="IPR003591">
    <property type="entry name" value="Leu-rich_rpt_typical-subtyp"/>
</dbReference>
<dbReference type="PROSITE" id="PS50011">
    <property type="entry name" value="PROTEIN_KINASE_DOM"/>
    <property type="match status" value="1"/>
</dbReference>
<dbReference type="FunFam" id="1.10.510.10:FF:000988">
    <property type="entry name" value="Leucine-rich repeat protein kinase family protein"/>
    <property type="match status" value="1"/>
</dbReference>
<keyword evidence="6" id="KW-0472">Membrane</keyword>
<evidence type="ECO:0000259" key="8">
    <source>
        <dbReference type="PROSITE" id="PS50011"/>
    </source>
</evidence>
<gene>
    <name evidence="9" type="ORF">KP509_36G058100</name>
</gene>
<evidence type="ECO:0000256" key="1">
    <source>
        <dbReference type="ARBA" id="ARBA00004370"/>
    </source>
</evidence>
<dbReference type="InterPro" id="IPR055164">
    <property type="entry name" value="EDR1/CTR1/ARMC3-like_pept-like"/>
</dbReference>
<dbReference type="PANTHER" id="PTHR24359:SF1">
    <property type="entry name" value="INHIBITOR OF NUCLEAR FACTOR KAPPA-B KINASE EPSILON SUBUNIT HOMOLOG 1-RELATED"/>
    <property type="match status" value="1"/>
</dbReference>
<feature type="region of interest" description="Disordered" evidence="7">
    <location>
        <begin position="1"/>
        <end position="86"/>
    </location>
</feature>
<comment type="caution">
    <text evidence="9">The sequence shown here is derived from an EMBL/GenBank/DDBJ whole genome shotgun (WGS) entry which is preliminary data.</text>
</comment>
<keyword evidence="4" id="KW-0677">Repeat</keyword>
<evidence type="ECO:0000313" key="9">
    <source>
        <dbReference type="EMBL" id="KAH7281679.1"/>
    </source>
</evidence>
<feature type="domain" description="Protein kinase" evidence="8">
    <location>
        <begin position="905"/>
        <end position="1234"/>
    </location>
</feature>
<feature type="compositionally biased region" description="Polar residues" evidence="7">
    <location>
        <begin position="37"/>
        <end position="60"/>
    </location>
</feature>
<dbReference type="InterPro" id="IPR011009">
    <property type="entry name" value="Kinase-like_dom_sf"/>
</dbReference>
<dbReference type="PANTHER" id="PTHR24359">
    <property type="entry name" value="SERINE/THREONINE-PROTEIN KINASE SBK1"/>
    <property type="match status" value="1"/>
</dbReference>
<sequence length="1286" mass="143046">MSYGSSNMDDNDHSTQALGIDSKDKIRDNKHHDSWNVPRTNSNRNSPPATLTSGTVNGLETETAEAEIEDGRADNKDEDDHAKEDDLSLEEHITDFDSSVTKSAQDCGLTGHSDDEVVDVSPNGLSLDTLNSFISKCSAMSHVKGMYIYDNTFTVLPRSVKTFTNLRSLKIFSNEVRILPEEVGSIDVLEHLQMKISPGGLGKLPSLGKLRFLKTLELHQTPPRPILSLPAEISKLQLLKRLAICNFSISFGIRCKRKSLEYSAYTSRDFLPAEIGDLGNLEELDLSFNKLRTLPKEISNLSALKHFRAENNKLIELPLGFAQLPNLNSVDVAHNKLTALESLGLHLMTSLRVLNAEFNKIRSVGQIPSWITCRLEGNPLLHGERTSSSDGSEEILDAGDDVSCPNLLPQKETVFPKNGRHVKTRRGWKRQNIQQLQARQDRLNLSRNLKAEVMKNVNDVISMRDHQIDMEEQTGRSISIDPHDECLSNGTEADILGGGAPQNSICGQDECSSDTFFTNSRYDQKNHEHFVIEGSVVDDKSVQTKTCISNVSSRNLLSGDGNNGIDPKENTYDGRFVDEGDGKTSTSQTKLELKTAFICSRRKGGSPDRNPKPAKRRRSVQALSEISCTYRTKSILGFDDYLQDGFYDGGRDHPFVALEVLENQHPSFESREIILVDRDRDEELDVIALSAQSLLTKLELGGENGRNGESSGLSSFQKAMMLSLFVSDCFGGSDKTLNVTNARRAALGGYTDVPFLCSCSSTIVSSISNSDNNYIQNTVPTMHQLCEDSVRLLKAQRQSNVLPLGLLPYGVCRHRAILFKYLCDRASLQCELVRGYLDYVPHAWNVVLVKKADSLVRMLVDPCRPLDIREERDPEYFCRYIPVSRFQLPSQDRSKLDSVSKDIIPVLFEEIGRGASGSVVHKCTLGPITAAVKVLTVDQSSEKLQKEALGRYLSELRIFCSLIEHPQIVSFYGHEIKCGSLLRDGHKYVDDMLELRLFMEYIPGISLEMVLARHAKEGRTYAPVKQAAYISKAVAHALSYIHSKGIVHRDIKSSNVLIDVEGKWEVGAPPVKLCDFDSAVPLISSSAHSCYLAHRGIPTVQVCVGTPRWMAPEVFQAMYNKQPYGLEADMWSFGCLIFELLTLEVPYMGLSEGQIHSYIQMGRRPPLPAKFNQLMPNSSEDEIAAEWSSLSDKELKILRMLVSLFMSCTESSASCRPTAPEVLDSLTDLLDTYLSDQLDVEFDSSDKNTQKVDSGKVRDTSSVDIHRTFESSNPSPMGKVDAPQTS</sequence>
<evidence type="ECO:0000256" key="3">
    <source>
        <dbReference type="ARBA" id="ARBA00022692"/>
    </source>
</evidence>
<dbReference type="EMBL" id="CM035441">
    <property type="protein sequence ID" value="KAH7281679.1"/>
    <property type="molecule type" value="Genomic_DNA"/>
</dbReference>
<dbReference type="GO" id="GO:0004674">
    <property type="term" value="F:protein serine/threonine kinase activity"/>
    <property type="evidence" value="ECO:0007669"/>
    <property type="project" value="TreeGrafter"/>
</dbReference>
<dbReference type="OrthoDB" id="1394818at2759"/>
<dbReference type="OMA" id="GMMLQDH"/>
<keyword evidence="5" id="KW-1133">Transmembrane helix</keyword>
<dbReference type="InterPro" id="IPR000719">
    <property type="entry name" value="Prot_kinase_dom"/>
</dbReference>
<keyword evidence="2" id="KW-0433">Leucine-rich repeat</keyword>
<protein>
    <recommendedName>
        <fullName evidence="8">Protein kinase domain-containing protein</fullName>
    </recommendedName>
</protein>
<dbReference type="Gene3D" id="3.30.200.20">
    <property type="entry name" value="Phosphorylase Kinase, domain 1"/>
    <property type="match status" value="1"/>
</dbReference>
<feature type="region of interest" description="Disordered" evidence="7">
    <location>
        <begin position="1245"/>
        <end position="1286"/>
    </location>
</feature>
<dbReference type="SUPFAM" id="SSF54001">
    <property type="entry name" value="Cysteine proteinases"/>
    <property type="match status" value="1"/>
</dbReference>
<feature type="compositionally biased region" description="Basic and acidic residues" evidence="7">
    <location>
        <begin position="69"/>
        <end position="86"/>
    </location>
</feature>
<reference evidence="9" key="1">
    <citation type="submission" date="2021-08" db="EMBL/GenBank/DDBJ databases">
        <title>WGS assembly of Ceratopteris richardii.</title>
        <authorList>
            <person name="Marchant D.B."/>
            <person name="Chen G."/>
            <person name="Jenkins J."/>
            <person name="Shu S."/>
            <person name="Leebens-Mack J."/>
            <person name="Grimwood J."/>
            <person name="Schmutz J."/>
            <person name="Soltis P."/>
            <person name="Soltis D."/>
            <person name="Chen Z.-H."/>
        </authorList>
    </citation>
    <scope>NUCLEOTIDE SEQUENCE</scope>
    <source>
        <strain evidence="9">Whitten #5841</strain>
        <tissue evidence="9">Leaf</tissue>
    </source>
</reference>
<keyword evidence="10" id="KW-1185">Reference proteome</keyword>
<dbReference type="InterPro" id="IPR001611">
    <property type="entry name" value="Leu-rich_rpt"/>
</dbReference>
<name>A0A8T2QCU5_CERRI</name>
<feature type="compositionally biased region" description="Basic and acidic residues" evidence="7">
    <location>
        <begin position="21"/>
        <end position="34"/>
    </location>
</feature>
<dbReference type="Pfam" id="PF14381">
    <property type="entry name" value="EDR1_CTR1_ARMC3_pept"/>
    <property type="match status" value="1"/>
</dbReference>
<dbReference type="Pfam" id="PF00069">
    <property type="entry name" value="Pkinase"/>
    <property type="match status" value="1"/>
</dbReference>
<dbReference type="SMART" id="SM00220">
    <property type="entry name" value="S_TKc"/>
    <property type="match status" value="1"/>
</dbReference>
<dbReference type="Gene3D" id="3.80.10.10">
    <property type="entry name" value="Ribonuclease Inhibitor"/>
    <property type="match status" value="2"/>
</dbReference>
<evidence type="ECO:0000256" key="4">
    <source>
        <dbReference type="ARBA" id="ARBA00022737"/>
    </source>
</evidence>
<feature type="region of interest" description="Disordered" evidence="7">
    <location>
        <begin position="558"/>
        <end position="585"/>
    </location>
</feature>
<feature type="compositionally biased region" description="Basic and acidic residues" evidence="7">
    <location>
        <begin position="566"/>
        <end position="582"/>
    </location>
</feature>
<dbReference type="SMART" id="SM00369">
    <property type="entry name" value="LRR_TYP"/>
    <property type="match status" value="5"/>
</dbReference>